<keyword evidence="2" id="KW-0812">Transmembrane</keyword>
<dbReference type="RefSeq" id="XP_037169002.1">
    <property type="nucleotide sequence ID" value="XM_037304207.1"/>
</dbReference>
<organism evidence="3 4">
    <name type="scientific">Letharia columbiana</name>
    <dbReference type="NCBI Taxonomy" id="112416"/>
    <lineage>
        <taxon>Eukaryota</taxon>
        <taxon>Fungi</taxon>
        <taxon>Dikarya</taxon>
        <taxon>Ascomycota</taxon>
        <taxon>Pezizomycotina</taxon>
        <taxon>Lecanoromycetes</taxon>
        <taxon>OSLEUM clade</taxon>
        <taxon>Lecanoromycetidae</taxon>
        <taxon>Lecanorales</taxon>
        <taxon>Lecanorineae</taxon>
        <taxon>Parmeliaceae</taxon>
        <taxon>Letharia</taxon>
    </lineage>
</organism>
<evidence type="ECO:0000313" key="4">
    <source>
        <dbReference type="Proteomes" id="UP000578531"/>
    </source>
</evidence>
<accession>A0A8H6G379</accession>
<feature type="region of interest" description="Disordered" evidence="1">
    <location>
        <begin position="1"/>
        <end position="34"/>
    </location>
</feature>
<reference evidence="3 4" key="1">
    <citation type="journal article" date="2020" name="Genomics">
        <title>Complete, high-quality genomes from long-read metagenomic sequencing of two wolf lichen thalli reveals enigmatic genome architecture.</title>
        <authorList>
            <person name="McKenzie S.K."/>
            <person name="Walston R.F."/>
            <person name="Allen J.L."/>
        </authorList>
    </citation>
    <scope>NUCLEOTIDE SEQUENCE [LARGE SCALE GENOMIC DNA]</scope>
    <source>
        <strain evidence="3">WasteWater2</strain>
    </source>
</reference>
<evidence type="ECO:0000256" key="2">
    <source>
        <dbReference type="SAM" id="Phobius"/>
    </source>
</evidence>
<feature type="compositionally biased region" description="Polar residues" evidence="1">
    <location>
        <begin position="25"/>
        <end position="34"/>
    </location>
</feature>
<feature type="compositionally biased region" description="Polar residues" evidence="1">
    <location>
        <begin position="1"/>
        <end position="16"/>
    </location>
</feature>
<keyword evidence="2" id="KW-0472">Membrane</keyword>
<dbReference type="Proteomes" id="UP000578531">
    <property type="component" value="Unassembled WGS sequence"/>
</dbReference>
<dbReference type="EMBL" id="JACCJC010000005">
    <property type="protein sequence ID" value="KAF6239727.1"/>
    <property type="molecule type" value="Genomic_DNA"/>
</dbReference>
<protein>
    <submittedName>
        <fullName evidence="3">Uncharacterized protein</fullName>
    </submittedName>
</protein>
<dbReference type="GeneID" id="59283947"/>
<evidence type="ECO:0000256" key="1">
    <source>
        <dbReference type="SAM" id="MobiDB-lite"/>
    </source>
</evidence>
<comment type="caution">
    <text evidence="3">The sequence shown here is derived from an EMBL/GenBank/DDBJ whole genome shotgun (WGS) entry which is preliminary data.</text>
</comment>
<evidence type="ECO:0000313" key="3">
    <source>
        <dbReference type="EMBL" id="KAF6239727.1"/>
    </source>
</evidence>
<keyword evidence="4" id="KW-1185">Reference proteome</keyword>
<gene>
    <name evidence="3" type="ORF">HO173_002273</name>
</gene>
<feature type="transmembrane region" description="Helical" evidence="2">
    <location>
        <begin position="52"/>
        <end position="71"/>
    </location>
</feature>
<name>A0A8H6G379_9LECA</name>
<sequence length="75" mass="8301">MSFVNHMTNSLETAVSQAPEGGPGNSNSSFDMYTGSGSVEDKSLVRKQDWRIIPLCAVVYLLFFWTGRILVMPES</sequence>
<proteinExistence type="predicted"/>
<keyword evidence="2" id="KW-1133">Transmembrane helix</keyword>
<dbReference type="AlphaFoldDB" id="A0A8H6G379"/>